<dbReference type="Gene3D" id="3.40.630.30">
    <property type="match status" value="1"/>
</dbReference>
<dbReference type="AlphaFoldDB" id="A0A1S9PIS1"/>
<evidence type="ECO:0000259" key="1">
    <source>
        <dbReference type="PROSITE" id="PS51186"/>
    </source>
</evidence>
<dbReference type="InterPro" id="IPR000182">
    <property type="entry name" value="GNAT_dom"/>
</dbReference>
<dbReference type="STRING" id="1792845.BC343_23025"/>
<name>A0A1S9PIS1_9SPHI</name>
<gene>
    <name evidence="2" type="ORF">BC343_23025</name>
</gene>
<proteinExistence type="predicted"/>
<comment type="caution">
    <text evidence="2">The sequence shown here is derived from an EMBL/GenBank/DDBJ whole genome shotgun (WGS) entry which is preliminary data.</text>
</comment>
<accession>A0A1S9PIS1</accession>
<evidence type="ECO:0000313" key="2">
    <source>
        <dbReference type="EMBL" id="OOQ60843.1"/>
    </source>
</evidence>
<dbReference type="SUPFAM" id="SSF55729">
    <property type="entry name" value="Acyl-CoA N-acyltransferases (Nat)"/>
    <property type="match status" value="1"/>
</dbReference>
<dbReference type="InterPro" id="IPR016181">
    <property type="entry name" value="Acyl_CoA_acyltransferase"/>
</dbReference>
<dbReference type="EMBL" id="MBTF01000004">
    <property type="protein sequence ID" value="OOQ60843.1"/>
    <property type="molecule type" value="Genomic_DNA"/>
</dbReference>
<dbReference type="Pfam" id="PF13673">
    <property type="entry name" value="Acetyltransf_10"/>
    <property type="match status" value="1"/>
</dbReference>
<dbReference type="PANTHER" id="PTHR43233:SF1">
    <property type="entry name" value="FAMILY N-ACETYLTRANSFERASE, PUTATIVE (AFU_ORTHOLOGUE AFUA_6G03350)-RELATED"/>
    <property type="match status" value="1"/>
</dbReference>
<evidence type="ECO:0000313" key="3">
    <source>
        <dbReference type="Proteomes" id="UP000189739"/>
    </source>
</evidence>
<keyword evidence="3" id="KW-1185">Reference proteome</keyword>
<dbReference type="PANTHER" id="PTHR43233">
    <property type="entry name" value="FAMILY N-ACETYLTRANSFERASE, PUTATIVE (AFU_ORTHOLOGUE AFUA_6G03350)-RELATED"/>
    <property type="match status" value="1"/>
</dbReference>
<keyword evidence="2" id="KW-0808">Transferase</keyword>
<dbReference type="OrthoDB" id="9775804at2"/>
<protein>
    <submittedName>
        <fullName evidence="2">GCN5 family acetyltransferase</fullName>
    </submittedName>
</protein>
<dbReference type="GO" id="GO:0016747">
    <property type="term" value="F:acyltransferase activity, transferring groups other than amino-acyl groups"/>
    <property type="evidence" value="ECO:0007669"/>
    <property type="project" value="InterPro"/>
</dbReference>
<organism evidence="2 3">
    <name type="scientific">Mucilaginibacter pedocola</name>
    <dbReference type="NCBI Taxonomy" id="1792845"/>
    <lineage>
        <taxon>Bacteria</taxon>
        <taxon>Pseudomonadati</taxon>
        <taxon>Bacteroidota</taxon>
        <taxon>Sphingobacteriia</taxon>
        <taxon>Sphingobacteriales</taxon>
        <taxon>Sphingobacteriaceae</taxon>
        <taxon>Mucilaginibacter</taxon>
    </lineage>
</organism>
<dbReference type="PROSITE" id="PS51186">
    <property type="entry name" value="GNAT"/>
    <property type="match status" value="1"/>
</dbReference>
<feature type="domain" description="N-acetyltransferase" evidence="1">
    <location>
        <begin position="6"/>
        <end position="140"/>
    </location>
</feature>
<dbReference type="CDD" id="cd04301">
    <property type="entry name" value="NAT_SF"/>
    <property type="match status" value="1"/>
</dbReference>
<reference evidence="2 3" key="1">
    <citation type="submission" date="2016-07" db="EMBL/GenBank/DDBJ databases">
        <title>Genomic analysis of zinc-resistant bacterium Mucilaginibacter pedocola TBZ30.</title>
        <authorList>
            <person name="Huang J."/>
            <person name="Tang J."/>
        </authorList>
    </citation>
    <scope>NUCLEOTIDE SEQUENCE [LARGE SCALE GENOMIC DNA]</scope>
    <source>
        <strain evidence="2 3">TBZ30</strain>
    </source>
</reference>
<dbReference type="RefSeq" id="WP_078347163.1">
    <property type="nucleotide sequence ID" value="NZ_MBTF01000004.1"/>
</dbReference>
<sequence length="140" mass="15823">MPSPEITYQREETLDPEEFVDVLKRSTLSERRPVDDAERIALMCQNANLIVTARLDGRLVGIARSLSDFAFCTYLSDLAVDQSLQRQGIGIRLIKETKRHTPKAKLILLAAPAAVDYYPKTGMTRFTHSFLLDNIDDLKV</sequence>
<dbReference type="Proteomes" id="UP000189739">
    <property type="component" value="Unassembled WGS sequence"/>
</dbReference>
<dbReference type="InterPro" id="IPR053144">
    <property type="entry name" value="Acetyltransferase_Butenolide"/>
</dbReference>